<dbReference type="InterPro" id="IPR001969">
    <property type="entry name" value="Aspartic_peptidase_AS"/>
</dbReference>
<dbReference type="STRING" id="1783515.A4E84_36830"/>
<dbReference type="InterPro" id="IPR034122">
    <property type="entry name" value="Retropepsin-like_bacterial"/>
</dbReference>
<dbReference type="CDD" id="cd05483">
    <property type="entry name" value="retropepsin_like_bacteria"/>
    <property type="match status" value="1"/>
</dbReference>
<evidence type="ECO:0000313" key="3">
    <source>
        <dbReference type="Proteomes" id="UP000076096"/>
    </source>
</evidence>
<name>A0A143CBE1_9ACTN</name>
<evidence type="ECO:0000313" key="2">
    <source>
        <dbReference type="EMBL" id="AMW14559.1"/>
    </source>
</evidence>
<dbReference type="GO" id="GO:0004190">
    <property type="term" value="F:aspartic-type endopeptidase activity"/>
    <property type="evidence" value="ECO:0007669"/>
    <property type="project" value="InterPro"/>
</dbReference>
<proteinExistence type="predicted"/>
<dbReference type="Proteomes" id="UP000076096">
    <property type="component" value="Chromosome"/>
</dbReference>
<dbReference type="Gene3D" id="2.40.70.10">
    <property type="entry name" value="Acid Proteases"/>
    <property type="match status" value="1"/>
</dbReference>
<evidence type="ECO:0008006" key="4">
    <source>
        <dbReference type="Google" id="ProtNLM"/>
    </source>
</evidence>
<keyword evidence="3" id="KW-1185">Reference proteome</keyword>
<gene>
    <name evidence="2" type="ORF">A4E84_36830</name>
</gene>
<evidence type="ECO:0000256" key="1">
    <source>
        <dbReference type="SAM" id="MobiDB-lite"/>
    </source>
</evidence>
<protein>
    <recommendedName>
        <fullName evidence="4">Peptidase A2 domain-containing protein</fullName>
    </recommendedName>
</protein>
<dbReference type="AlphaFoldDB" id="A0A143CBE1"/>
<dbReference type="EMBL" id="CP015098">
    <property type="protein sequence ID" value="AMW14559.1"/>
    <property type="molecule type" value="Genomic_DNA"/>
</dbReference>
<dbReference type="KEGG" id="stsi:A4E84_36830"/>
<organism evidence="2 3">
    <name type="scientific">Streptomyces qaidamensis</name>
    <dbReference type="NCBI Taxonomy" id="1783515"/>
    <lineage>
        <taxon>Bacteria</taxon>
        <taxon>Bacillati</taxon>
        <taxon>Actinomycetota</taxon>
        <taxon>Actinomycetes</taxon>
        <taxon>Kitasatosporales</taxon>
        <taxon>Streptomycetaceae</taxon>
        <taxon>Streptomyces</taxon>
        <taxon>Streptomyces aurantiacus group</taxon>
    </lineage>
</organism>
<feature type="region of interest" description="Disordered" evidence="1">
    <location>
        <begin position="1"/>
        <end position="21"/>
    </location>
</feature>
<dbReference type="Pfam" id="PF13650">
    <property type="entry name" value="Asp_protease_2"/>
    <property type="match status" value="1"/>
</dbReference>
<dbReference type="SUPFAM" id="SSF50630">
    <property type="entry name" value="Acid proteases"/>
    <property type="match status" value="1"/>
</dbReference>
<dbReference type="GO" id="GO:0006508">
    <property type="term" value="P:proteolysis"/>
    <property type="evidence" value="ECO:0007669"/>
    <property type="project" value="InterPro"/>
</dbReference>
<dbReference type="InterPro" id="IPR021109">
    <property type="entry name" value="Peptidase_aspartic_dom_sf"/>
</dbReference>
<accession>A0A143CBE1</accession>
<sequence length="150" mass="15719">MVGDRDDPSASRTSPGAARDVPLRVIERDGRTLAFVPVSIEGRGPFSFALDTGASTSVVGEEVADRVGLERTGERRSVSGIIGTGEVPVARVDRWEVGEIRLDPGEVTVIDLGPPRGSRGIQGLLGSDVLSDFGSITVDYDDGTLTLPAT</sequence>
<dbReference type="PROSITE" id="PS00141">
    <property type="entry name" value="ASP_PROTEASE"/>
    <property type="match status" value="1"/>
</dbReference>
<reference evidence="3" key="1">
    <citation type="submission" date="2016-04" db="EMBL/GenBank/DDBJ databases">
        <authorList>
            <person name="Zhang B."/>
        </authorList>
    </citation>
    <scope>NUCLEOTIDE SEQUENCE [LARGE SCALE GENOMIC DNA]</scope>
    <source>
        <strain evidence="3">S10</strain>
    </source>
</reference>